<evidence type="ECO:0008006" key="3">
    <source>
        <dbReference type="Google" id="ProtNLM"/>
    </source>
</evidence>
<name>A0A1S6IP00_9LACT</name>
<gene>
    <name evidence="1" type="ORF">BW727_100879</name>
</gene>
<sequence>MKNDMITQINKTMTELSFPCDWRIQWFQREKKLEIFLMYTIEKQPHLHANDKYGKTNTDDTFVFEDGILIYNPLFEPFDDRHYLVTLPFDHESGMTGGLIEAFCKTLRFVAAEGHVNLKEFINSEDVKQFELVWQQENFESTIKTLQETGRFDATIFSYPTEKKESKV</sequence>
<protein>
    <recommendedName>
        <fullName evidence="3">DUF3013 domain-containing protein</fullName>
    </recommendedName>
</protein>
<evidence type="ECO:0000313" key="1">
    <source>
        <dbReference type="EMBL" id="AQS53272.1"/>
    </source>
</evidence>
<accession>A0A1S6IP00</accession>
<reference evidence="1 2" key="1">
    <citation type="journal article" date="2014" name="Int. J. Syst. Evol. Microbiol.">
        <title>Jeotgalibaca dankookensis gen. nov., sp. nov., a member of the family Carnobacteriaceae, isolated from seujeot (Korean traditional food).</title>
        <authorList>
            <person name="Lee D.G."/>
            <person name="Trujillo M.E."/>
            <person name="Kang H."/>
            <person name="Ahn T.Y."/>
        </authorList>
    </citation>
    <scope>NUCLEOTIDE SEQUENCE [LARGE SCALE GENOMIC DNA]</scope>
    <source>
        <strain evidence="1 2">EX-07</strain>
    </source>
</reference>
<dbReference type="OrthoDB" id="2165293at2"/>
<dbReference type="AlphaFoldDB" id="A0A1S6IP00"/>
<dbReference type="RefSeq" id="WP_062471695.1">
    <property type="nucleotide sequence ID" value="NZ_BBYN01000033.1"/>
</dbReference>
<proteinExistence type="predicted"/>
<organism evidence="1 2">
    <name type="scientific">Jeotgalibaca dankookensis</name>
    <dbReference type="NCBI Taxonomy" id="708126"/>
    <lineage>
        <taxon>Bacteria</taxon>
        <taxon>Bacillati</taxon>
        <taxon>Bacillota</taxon>
        <taxon>Bacilli</taxon>
        <taxon>Lactobacillales</taxon>
        <taxon>Carnobacteriaceae</taxon>
        <taxon>Jeotgalibaca</taxon>
    </lineage>
</organism>
<dbReference type="InterPro" id="IPR021380">
    <property type="entry name" value="DUF3013"/>
</dbReference>
<dbReference type="Gene3D" id="3.40.50.11250">
    <property type="entry name" value="Protein of unknown function DUF3013"/>
    <property type="match status" value="1"/>
</dbReference>
<dbReference type="EMBL" id="CP019728">
    <property type="protein sequence ID" value="AQS53272.1"/>
    <property type="molecule type" value="Genomic_DNA"/>
</dbReference>
<keyword evidence="2" id="KW-1185">Reference proteome</keyword>
<dbReference type="KEGG" id="jda:BW727_100879"/>
<evidence type="ECO:0000313" key="2">
    <source>
        <dbReference type="Proteomes" id="UP000188993"/>
    </source>
</evidence>
<dbReference type="Proteomes" id="UP000188993">
    <property type="component" value="Chromosome"/>
</dbReference>
<dbReference type="STRING" id="708126.BW727_100879"/>
<dbReference type="Pfam" id="PF11217">
    <property type="entry name" value="DUF3013"/>
    <property type="match status" value="1"/>
</dbReference>